<protein>
    <submittedName>
        <fullName evidence="1">14809_t:CDS:1</fullName>
    </submittedName>
</protein>
<feature type="non-terminal residue" evidence="1">
    <location>
        <position position="1"/>
    </location>
</feature>
<organism evidence="1 2">
    <name type="scientific">Cetraspora pellucida</name>
    <dbReference type="NCBI Taxonomy" id="1433469"/>
    <lineage>
        <taxon>Eukaryota</taxon>
        <taxon>Fungi</taxon>
        <taxon>Fungi incertae sedis</taxon>
        <taxon>Mucoromycota</taxon>
        <taxon>Glomeromycotina</taxon>
        <taxon>Glomeromycetes</taxon>
        <taxon>Diversisporales</taxon>
        <taxon>Gigasporaceae</taxon>
        <taxon>Cetraspora</taxon>
    </lineage>
</organism>
<keyword evidence="2" id="KW-1185">Reference proteome</keyword>
<comment type="caution">
    <text evidence="1">The sequence shown here is derived from an EMBL/GenBank/DDBJ whole genome shotgun (WGS) entry which is preliminary data.</text>
</comment>
<evidence type="ECO:0000313" key="1">
    <source>
        <dbReference type="EMBL" id="CAG8590692.1"/>
    </source>
</evidence>
<accession>A0ACA9MGU9</accession>
<gene>
    <name evidence="1" type="ORF">SPELUC_LOCUS6733</name>
</gene>
<evidence type="ECO:0000313" key="2">
    <source>
        <dbReference type="Proteomes" id="UP000789366"/>
    </source>
</evidence>
<proteinExistence type="predicted"/>
<dbReference type="EMBL" id="CAJVPW010008174">
    <property type="protein sequence ID" value="CAG8590692.1"/>
    <property type="molecule type" value="Genomic_DNA"/>
</dbReference>
<sequence>LAMISGLFLFEFPNSLETFFNKHHHYSTLLIPVFLLFTPLIQMLNMALLFGNDYYWTKSILALNLIYFTRMLNYLKNAPFCTSDEFWKEKGYKSFMAYIIRIVYSDENESVFKKLFLYLKFGKTSEFKDSSEQSIIERLEYLESKFYLEKSLTI</sequence>
<reference evidence="1" key="1">
    <citation type="submission" date="2021-06" db="EMBL/GenBank/DDBJ databases">
        <authorList>
            <person name="Kallberg Y."/>
            <person name="Tangrot J."/>
            <person name="Rosling A."/>
        </authorList>
    </citation>
    <scope>NUCLEOTIDE SEQUENCE</scope>
    <source>
        <strain evidence="1">28 12/20/2015</strain>
    </source>
</reference>
<name>A0ACA9MGU9_9GLOM</name>
<dbReference type="Proteomes" id="UP000789366">
    <property type="component" value="Unassembled WGS sequence"/>
</dbReference>